<dbReference type="InParanoid" id="A0A409VFU0"/>
<evidence type="ECO:0000256" key="1">
    <source>
        <dbReference type="SAM" id="MobiDB-lite"/>
    </source>
</evidence>
<feature type="region of interest" description="Disordered" evidence="1">
    <location>
        <begin position="305"/>
        <end position="356"/>
    </location>
</feature>
<protein>
    <submittedName>
        <fullName evidence="2">Uncharacterized protein</fullName>
    </submittedName>
</protein>
<feature type="compositionally biased region" description="Polar residues" evidence="1">
    <location>
        <begin position="262"/>
        <end position="282"/>
    </location>
</feature>
<organism evidence="2 3">
    <name type="scientific">Panaeolus cyanescens</name>
    <dbReference type="NCBI Taxonomy" id="181874"/>
    <lineage>
        <taxon>Eukaryota</taxon>
        <taxon>Fungi</taxon>
        <taxon>Dikarya</taxon>
        <taxon>Basidiomycota</taxon>
        <taxon>Agaricomycotina</taxon>
        <taxon>Agaricomycetes</taxon>
        <taxon>Agaricomycetidae</taxon>
        <taxon>Agaricales</taxon>
        <taxon>Agaricineae</taxon>
        <taxon>Galeropsidaceae</taxon>
        <taxon>Panaeolus</taxon>
    </lineage>
</organism>
<dbReference type="AlphaFoldDB" id="A0A409VFU0"/>
<comment type="caution">
    <text evidence="2">The sequence shown here is derived from an EMBL/GenBank/DDBJ whole genome shotgun (WGS) entry which is preliminary data.</text>
</comment>
<feature type="region of interest" description="Disordered" evidence="1">
    <location>
        <begin position="19"/>
        <end position="46"/>
    </location>
</feature>
<gene>
    <name evidence="2" type="ORF">CVT24_003007</name>
</gene>
<feature type="compositionally biased region" description="Polar residues" evidence="1">
    <location>
        <begin position="26"/>
        <end position="36"/>
    </location>
</feature>
<name>A0A409VFU0_9AGAR</name>
<evidence type="ECO:0000313" key="3">
    <source>
        <dbReference type="Proteomes" id="UP000284842"/>
    </source>
</evidence>
<sequence length="530" mass="56907">MPIPTALRVGKAFLILQPETRVAHSSRPNEPDQTPDSSELSLSPEETKSICDLVESDASDVGLFTPELAPSQVQIVASTGFTPLSPQNHAQRLLIGESLRDIRDSPDLRLDSTKYASPLLETKPIFSPSIVTHLPRPGSGFEEIWRSRDNVTAAVPSALSTTSSSSLTFNPPPTLRPTLTSSFSRYSGSHHGSIMSAPPHFLSDSSTLPPSSIPTLSRLSSRFNTVPPRSTIREFARPDNFDRRLYPGSQRQRVRLEINMGEVSSKSPPRAGTSTPRYSESVRSIDDVDQGSIASSLMDADLITPTQTVPVRGPSSPTTVSVSSPGSSASFNASNDAEAETRPTTANSDWQESSTPNQCTVNITACSDRGLGSPDSLFGSPTVDSPQDLSVLPAISPLVTTPTYEIPEAQKPLPDSPIDHSSPIVPKLSFPVESKSPPPTLPALEPPQFTISPVSSTLSPSPLKIEPTSIASPKSPIPRSHNPNPLHCRACLADSCDDITASMCGHIFCNRYETCFQSLSNTWLNTCLCF</sequence>
<dbReference type="EMBL" id="NHTK01006075">
    <property type="protein sequence ID" value="PPQ65116.1"/>
    <property type="molecule type" value="Genomic_DNA"/>
</dbReference>
<feature type="region of interest" description="Disordered" evidence="1">
    <location>
        <begin position="241"/>
        <end position="285"/>
    </location>
</feature>
<dbReference type="Proteomes" id="UP000284842">
    <property type="component" value="Unassembled WGS sequence"/>
</dbReference>
<accession>A0A409VFU0</accession>
<feature type="region of interest" description="Disordered" evidence="1">
    <location>
        <begin position="407"/>
        <end position="445"/>
    </location>
</feature>
<dbReference type="OrthoDB" id="6105938at2759"/>
<proteinExistence type="predicted"/>
<feature type="compositionally biased region" description="Polar residues" evidence="1">
    <location>
        <begin position="342"/>
        <end position="356"/>
    </location>
</feature>
<feature type="compositionally biased region" description="Low complexity" evidence="1">
    <location>
        <begin position="308"/>
        <end position="328"/>
    </location>
</feature>
<dbReference type="STRING" id="181874.A0A409VFU0"/>
<reference evidence="2 3" key="1">
    <citation type="journal article" date="2018" name="Evol. Lett.">
        <title>Horizontal gene cluster transfer increased hallucinogenic mushroom diversity.</title>
        <authorList>
            <person name="Reynolds H.T."/>
            <person name="Vijayakumar V."/>
            <person name="Gluck-Thaler E."/>
            <person name="Korotkin H.B."/>
            <person name="Matheny P.B."/>
            <person name="Slot J.C."/>
        </authorList>
    </citation>
    <scope>NUCLEOTIDE SEQUENCE [LARGE SCALE GENOMIC DNA]</scope>
    <source>
        <strain evidence="2 3">2629</strain>
    </source>
</reference>
<evidence type="ECO:0000313" key="2">
    <source>
        <dbReference type="EMBL" id="PPQ65116.1"/>
    </source>
</evidence>
<feature type="compositionally biased region" description="Pro residues" evidence="1">
    <location>
        <begin position="436"/>
        <end position="445"/>
    </location>
</feature>
<keyword evidence="3" id="KW-1185">Reference proteome</keyword>